<name>A0AAD7XS89_9STRA</name>
<keyword evidence="4 6" id="KW-0472">Membrane</keyword>
<feature type="transmembrane region" description="Helical" evidence="6">
    <location>
        <begin position="254"/>
        <end position="276"/>
    </location>
</feature>
<dbReference type="PROSITE" id="PS50850">
    <property type="entry name" value="MFS"/>
    <property type="match status" value="1"/>
</dbReference>
<accession>A0AAD7XS89</accession>
<dbReference type="EMBL" id="JAQMWT010000005">
    <property type="protein sequence ID" value="KAJ8614547.1"/>
    <property type="molecule type" value="Genomic_DNA"/>
</dbReference>
<evidence type="ECO:0000256" key="4">
    <source>
        <dbReference type="ARBA" id="ARBA00023136"/>
    </source>
</evidence>
<feature type="region of interest" description="Disordered" evidence="5">
    <location>
        <begin position="430"/>
        <end position="492"/>
    </location>
</feature>
<keyword evidence="2 6" id="KW-0812">Transmembrane</keyword>
<feature type="transmembrane region" description="Helical" evidence="6">
    <location>
        <begin position="74"/>
        <end position="94"/>
    </location>
</feature>
<dbReference type="GO" id="GO:0046943">
    <property type="term" value="F:carboxylic acid transmembrane transporter activity"/>
    <property type="evidence" value="ECO:0007669"/>
    <property type="project" value="TreeGrafter"/>
</dbReference>
<evidence type="ECO:0000256" key="1">
    <source>
        <dbReference type="ARBA" id="ARBA00004141"/>
    </source>
</evidence>
<evidence type="ECO:0000259" key="7">
    <source>
        <dbReference type="PROSITE" id="PS50850"/>
    </source>
</evidence>
<feature type="domain" description="Major facilitator superfamily (MFS) profile" evidence="7">
    <location>
        <begin position="8"/>
        <end position="405"/>
    </location>
</feature>
<evidence type="ECO:0000313" key="9">
    <source>
        <dbReference type="Proteomes" id="UP001230188"/>
    </source>
</evidence>
<feature type="transmembrane region" description="Helical" evidence="6">
    <location>
        <begin position="379"/>
        <end position="401"/>
    </location>
</feature>
<proteinExistence type="predicted"/>
<comment type="caution">
    <text evidence="8">The sequence shown here is derived from an EMBL/GenBank/DDBJ whole genome shotgun (WGS) entry which is preliminary data.</text>
</comment>
<dbReference type="PANTHER" id="PTHR23508">
    <property type="entry name" value="CARBOXYLIC ACID TRANSPORTER PROTEIN HOMOLOG"/>
    <property type="match status" value="1"/>
</dbReference>
<feature type="transmembrane region" description="Helical" evidence="6">
    <location>
        <begin position="216"/>
        <end position="234"/>
    </location>
</feature>
<comment type="subcellular location">
    <subcellularLocation>
        <location evidence="1">Membrane</location>
        <topology evidence="1">Multi-pass membrane protein</topology>
    </subcellularLocation>
</comment>
<dbReference type="PANTHER" id="PTHR23508:SF10">
    <property type="entry name" value="CARBOXYLIC ACID TRANSPORTER PROTEIN HOMOLOG"/>
    <property type="match status" value="1"/>
</dbReference>
<feature type="compositionally biased region" description="Low complexity" evidence="5">
    <location>
        <begin position="436"/>
        <end position="458"/>
    </location>
</feature>
<feature type="transmembrane region" description="Helical" evidence="6">
    <location>
        <begin position="9"/>
        <end position="31"/>
    </location>
</feature>
<dbReference type="SUPFAM" id="SSF103473">
    <property type="entry name" value="MFS general substrate transporter"/>
    <property type="match status" value="1"/>
</dbReference>
<organism evidence="8 9">
    <name type="scientific">Chrysophaeum taylorii</name>
    <dbReference type="NCBI Taxonomy" id="2483200"/>
    <lineage>
        <taxon>Eukaryota</taxon>
        <taxon>Sar</taxon>
        <taxon>Stramenopiles</taxon>
        <taxon>Ochrophyta</taxon>
        <taxon>Pelagophyceae</taxon>
        <taxon>Pelagomonadales</taxon>
        <taxon>Pelagomonadaceae</taxon>
        <taxon>Chrysophaeum</taxon>
    </lineage>
</organism>
<feature type="transmembrane region" description="Helical" evidence="6">
    <location>
        <begin position="316"/>
        <end position="339"/>
    </location>
</feature>
<feature type="transmembrane region" description="Helical" evidence="6">
    <location>
        <begin position="106"/>
        <end position="127"/>
    </location>
</feature>
<keyword evidence="9" id="KW-1185">Reference proteome</keyword>
<protein>
    <recommendedName>
        <fullName evidence="7">Major facilitator superfamily (MFS) profile domain-containing protein</fullName>
    </recommendedName>
</protein>
<dbReference type="InterPro" id="IPR036259">
    <property type="entry name" value="MFS_trans_sf"/>
</dbReference>
<reference evidence="8" key="1">
    <citation type="submission" date="2023-01" db="EMBL/GenBank/DDBJ databases">
        <title>Metagenome sequencing of chrysophaentin producing Chrysophaeum taylorii.</title>
        <authorList>
            <person name="Davison J."/>
            <person name="Bewley C."/>
        </authorList>
    </citation>
    <scope>NUCLEOTIDE SEQUENCE</scope>
    <source>
        <strain evidence="8">NIES-1699</strain>
    </source>
</reference>
<dbReference type="AlphaFoldDB" id="A0AAD7XS89"/>
<dbReference type="Pfam" id="PF07690">
    <property type="entry name" value="MFS_1"/>
    <property type="match status" value="1"/>
</dbReference>
<feature type="transmembrane region" description="Helical" evidence="6">
    <location>
        <begin position="351"/>
        <end position="373"/>
    </location>
</feature>
<feature type="transmembrane region" description="Helical" evidence="6">
    <location>
        <begin position="170"/>
        <end position="195"/>
    </location>
</feature>
<evidence type="ECO:0000256" key="2">
    <source>
        <dbReference type="ARBA" id="ARBA00022692"/>
    </source>
</evidence>
<keyword evidence="3 6" id="KW-1133">Transmembrane helix</keyword>
<feature type="transmembrane region" description="Helical" evidence="6">
    <location>
        <begin position="288"/>
        <end position="310"/>
    </location>
</feature>
<gene>
    <name evidence="8" type="ORF">CTAYLR_000857</name>
</gene>
<feature type="transmembrane region" description="Helical" evidence="6">
    <location>
        <begin position="43"/>
        <end position="67"/>
    </location>
</feature>
<dbReference type="InterPro" id="IPR011701">
    <property type="entry name" value="MFS"/>
</dbReference>
<dbReference type="InterPro" id="IPR020846">
    <property type="entry name" value="MFS_dom"/>
</dbReference>
<evidence type="ECO:0000256" key="3">
    <source>
        <dbReference type="ARBA" id="ARBA00022989"/>
    </source>
</evidence>
<evidence type="ECO:0000256" key="5">
    <source>
        <dbReference type="SAM" id="MobiDB-lite"/>
    </source>
</evidence>
<dbReference type="Proteomes" id="UP001230188">
    <property type="component" value="Unassembled WGS sequence"/>
</dbReference>
<feature type="transmembrane region" description="Helical" evidence="6">
    <location>
        <begin position="139"/>
        <end position="164"/>
    </location>
</feature>
<evidence type="ECO:0000256" key="6">
    <source>
        <dbReference type="SAM" id="Phobius"/>
    </source>
</evidence>
<dbReference type="GO" id="GO:0005886">
    <property type="term" value="C:plasma membrane"/>
    <property type="evidence" value="ECO:0007669"/>
    <property type="project" value="TreeGrafter"/>
</dbReference>
<evidence type="ECO:0000313" key="8">
    <source>
        <dbReference type="EMBL" id="KAJ8614547.1"/>
    </source>
</evidence>
<dbReference type="Gene3D" id="1.20.1250.20">
    <property type="entry name" value="MFS general substrate transporter like domains"/>
    <property type="match status" value="1"/>
</dbReference>
<sequence>MERGGARKLVVATLANVGVAINFASIEVAVLLMRHGERLETSWLMSLLDSLVFIGCIVGMVIFGYAGDAIGRLVGLRVTMLVAIAGILASLAPLESPTQLELTLCFSRFVVGVGCGGVYPLSAALAYESESTPKLAELSVAVANFGQPLGSVLLYACALVLYSTPASSAAIWRITLVFGALPFVAAIALTFGLAPDDHHQATLTESLTSYLAARRGLRFALVGAGLAWFGYNSYSYGIITFYPQLSAAILGDNTLTILASDLAGSVSAVVVAAVSLYDVKRNGARASVVTGAAAGSAFCVGLYVVAVTGADGSRAVLLWLFVLLRGLVQWPSVGIFALPNTIFSRAVRSRTHGIAAAIGKLGAIFGSATYPLILDSAGFAVVVVVTAFASAATAFACVALVPNDPSAVLLDKSSSSSSKATGPFTAAQRCLATTSQQQQQQQQKGPANSVVSASPSSSITHPYSELDPLIQAAHDLEEDAPSAGAFSDHGSP</sequence>